<dbReference type="OrthoDB" id="2146577at2759"/>
<feature type="compositionally biased region" description="Low complexity" evidence="3">
    <location>
        <begin position="597"/>
        <end position="612"/>
    </location>
</feature>
<evidence type="ECO:0000313" key="4">
    <source>
        <dbReference type="EMBL" id="ORX64505.1"/>
    </source>
</evidence>
<dbReference type="GO" id="GO:0003712">
    <property type="term" value="F:transcription coregulator activity"/>
    <property type="evidence" value="ECO:0007669"/>
    <property type="project" value="InterPro"/>
</dbReference>
<feature type="region of interest" description="Disordered" evidence="3">
    <location>
        <begin position="326"/>
        <end position="346"/>
    </location>
</feature>
<name>A0A1Y1VU18_9FUNG</name>
<sequence>MSFNNKQLLQNFQYMQNMQNIQNNPQLNQQIYQIQLQNQQNNQLLQLQQQQQQQQQFQQQQLQQQQLQQQLQRQRIQQLQQQQQQLQQQLQQQKLYPIQYPILNQKLPLSQYQANPAVAAALQANSVAATKSAALAQQLQHKQQTLPKQVIQQGINPPYIMKKQEWKQNQNIKVQRNVYLKDIIKSLSLINNQPNNPTNNQNLIEMATRLETQLFEKASSFDEYKTLITQQLNRIIQAKVKNNMQVQPTTLTTQHTTPQFPATIVTNKVNNNSTLIQNNTTAAALAKTINNASPSMNAAKIASVTSSLQQTIPQIPQPVALNNTTPQKSAQVLQQPQSTIKTPTQTPVRTTSQVSVTNAASKLTSEEMKKKIEHINELSSRLSKYIVHVNPKDKEVKDKIAKTIKLVQTQYENRNESFFSNKELLDKIEKSLQQYCEAFESQIKQIIQQKASTVQQQKLQLQAQAAQAAQTTRTTQTVQTKTQVHQTPTPTQAPTQVQAQIANKSNTPTQASQVLKTPIINNSATNKTEPIKTEPLNKTPINQPKTLNNETIKIENKASLKTSNSDILVSEDNKPEIEKTSNKTSTSTSTKKRNNRKSNNTPSSSVSSINLSKKTESSSVELSSKKGANGSKDFKFEKDKSFLGKIDRSINIFLLESKNFRSHVKSNSKIRNVVQNSFKYIIDPNRPAYGINSCAEEISSLFFNKNENKSKNKPFRLENINESPNDHISLFEDIINRKSHIINSNNKNANLKNLQQKIKFENNENDSNKRKFDEMNDVNNDTITNSNKKINTKDKYSNIIEEIAFLKDKYKVNVNILDPSYLTLVLKDNKDKNCEISWNDFITMINTIKREESESMNNNNEYNDMSSLYNSNILANTHNTTGTTTTYSNSNDNNNTYDLNKINDERVLLVISLNLSNYIDLNEGENDYNIPGDNQSNIILYARIPKSTQRYSHQGIFDWSLSYTKKKSIFQNSEEDNKLKEKKIYEFVKHKIHDQDTNVNDENTTINTTKNNTTTEKTNNEITTENDKIKSSSTKVIKVWHIVEWILEGIKN</sequence>
<reference evidence="4 5" key="2">
    <citation type="submission" date="2016-08" db="EMBL/GenBank/DDBJ databases">
        <title>Pervasive Adenine N6-methylation of Active Genes in Fungi.</title>
        <authorList>
            <consortium name="DOE Joint Genome Institute"/>
            <person name="Mondo S.J."/>
            <person name="Dannebaum R.O."/>
            <person name="Kuo R.C."/>
            <person name="Labutti K."/>
            <person name="Haridas S."/>
            <person name="Kuo A."/>
            <person name="Salamov A."/>
            <person name="Ahrendt S.R."/>
            <person name="Lipzen A."/>
            <person name="Sullivan W."/>
            <person name="Andreopoulos W.B."/>
            <person name="Clum A."/>
            <person name="Lindquist E."/>
            <person name="Daum C."/>
            <person name="Ramamoorthy G.K."/>
            <person name="Gryganskyi A."/>
            <person name="Culley D."/>
            <person name="Magnuson J.K."/>
            <person name="James T.Y."/>
            <person name="O'Malley M.A."/>
            <person name="Stajich J.E."/>
            <person name="Spatafora J.W."/>
            <person name="Visel A."/>
            <person name="Grigoriev I.V."/>
        </authorList>
    </citation>
    <scope>NUCLEOTIDE SEQUENCE [LARGE SCALE GENOMIC DNA]</scope>
    <source>
        <strain evidence="4 5">S4</strain>
    </source>
</reference>
<dbReference type="AlphaFoldDB" id="A0A1Y1VU18"/>
<feature type="region of interest" description="Disordered" evidence="3">
    <location>
        <begin position="504"/>
        <end position="630"/>
    </location>
</feature>
<accession>A0A1Y1VU18</accession>
<feature type="coiled-coil region" evidence="2">
    <location>
        <begin position="34"/>
        <end position="96"/>
    </location>
</feature>
<dbReference type="Gene3D" id="1.10.246.20">
    <property type="entry name" value="Coactivator CBP, KIX domain"/>
    <property type="match status" value="1"/>
</dbReference>
<evidence type="ECO:0000256" key="3">
    <source>
        <dbReference type="SAM" id="MobiDB-lite"/>
    </source>
</evidence>
<feature type="compositionally biased region" description="Polar residues" evidence="3">
    <location>
        <begin position="539"/>
        <end position="551"/>
    </location>
</feature>
<dbReference type="InterPro" id="IPR036529">
    <property type="entry name" value="KIX_dom_sf"/>
</dbReference>
<keyword evidence="1" id="KW-0539">Nucleus</keyword>
<evidence type="ECO:0000256" key="1">
    <source>
        <dbReference type="ARBA" id="ARBA00023242"/>
    </source>
</evidence>
<dbReference type="EMBL" id="MCFG01000521">
    <property type="protein sequence ID" value="ORX64505.1"/>
    <property type="molecule type" value="Genomic_DNA"/>
</dbReference>
<gene>
    <name evidence="4" type="ORF">BCR32DRAFT_298063</name>
</gene>
<keyword evidence="5" id="KW-1185">Reference proteome</keyword>
<feature type="compositionally biased region" description="Polar residues" evidence="3">
    <location>
        <begin position="504"/>
        <end position="528"/>
    </location>
</feature>
<feature type="compositionally biased region" description="Basic and acidic residues" evidence="3">
    <location>
        <begin position="571"/>
        <end position="581"/>
    </location>
</feature>
<feature type="coiled-coil region" evidence="2">
    <location>
        <begin position="744"/>
        <end position="771"/>
    </location>
</feature>
<protein>
    <recommendedName>
        <fullName evidence="6">Mediator complex subunit 15 KIX domain-containing protein</fullName>
    </recommendedName>
</protein>
<reference evidence="4 5" key="1">
    <citation type="submission" date="2016-08" db="EMBL/GenBank/DDBJ databases">
        <title>A Parts List for Fungal Cellulosomes Revealed by Comparative Genomics.</title>
        <authorList>
            <consortium name="DOE Joint Genome Institute"/>
            <person name="Haitjema C.H."/>
            <person name="Gilmore S.P."/>
            <person name="Henske J.K."/>
            <person name="Solomon K.V."/>
            <person name="De Groot R."/>
            <person name="Kuo A."/>
            <person name="Mondo S.J."/>
            <person name="Salamov A.A."/>
            <person name="Labutti K."/>
            <person name="Zhao Z."/>
            <person name="Chiniquy J."/>
            <person name="Barry K."/>
            <person name="Brewer H.M."/>
            <person name="Purvine S.O."/>
            <person name="Wright A.T."/>
            <person name="Boxma B."/>
            <person name="Van Alen T."/>
            <person name="Hackstein J.H."/>
            <person name="Baker S.E."/>
            <person name="Grigoriev I.V."/>
            <person name="O'Malley M.A."/>
        </authorList>
    </citation>
    <scope>NUCLEOTIDE SEQUENCE [LARGE SCALE GENOMIC DNA]</scope>
    <source>
        <strain evidence="4 5">S4</strain>
    </source>
</reference>
<keyword evidence="2" id="KW-0175">Coiled coil</keyword>
<organism evidence="4 5">
    <name type="scientific">Anaeromyces robustus</name>
    <dbReference type="NCBI Taxonomy" id="1754192"/>
    <lineage>
        <taxon>Eukaryota</taxon>
        <taxon>Fungi</taxon>
        <taxon>Fungi incertae sedis</taxon>
        <taxon>Chytridiomycota</taxon>
        <taxon>Chytridiomycota incertae sedis</taxon>
        <taxon>Neocallimastigomycetes</taxon>
        <taxon>Neocallimastigales</taxon>
        <taxon>Neocallimastigaceae</taxon>
        <taxon>Anaeromyces</taxon>
    </lineage>
</organism>
<evidence type="ECO:0000256" key="2">
    <source>
        <dbReference type="SAM" id="Coils"/>
    </source>
</evidence>
<comment type="caution">
    <text evidence="4">The sequence shown here is derived from an EMBL/GenBank/DDBJ whole genome shotgun (WGS) entry which is preliminary data.</text>
</comment>
<dbReference type="GO" id="GO:0006355">
    <property type="term" value="P:regulation of DNA-templated transcription"/>
    <property type="evidence" value="ECO:0007669"/>
    <property type="project" value="InterPro"/>
</dbReference>
<evidence type="ECO:0008006" key="6">
    <source>
        <dbReference type="Google" id="ProtNLM"/>
    </source>
</evidence>
<evidence type="ECO:0000313" key="5">
    <source>
        <dbReference type="Proteomes" id="UP000193944"/>
    </source>
</evidence>
<dbReference type="Proteomes" id="UP000193944">
    <property type="component" value="Unassembled WGS sequence"/>
</dbReference>
<dbReference type="STRING" id="1754192.A0A1Y1VU18"/>
<proteinExistence type="predicted"/>